<dbReference type="SMART" id="SM00336">
    <property type="entry name" value="BBOX"/>
    <property type="match status" value="2"/>
</dbReference>
<dbReference type="PROSITE" id="PS50119">
    <property type="entry name" value="ZF_BBOX"/>
    <property type="match status" value="1"/>
</dbReference>
<dbReference type="Gene3D" id="2.120.10.30">
    <property type="entry name" value="TolB, C-terminal domain"/>
    <property type="match status" value="1"/>
</dbReference>
<sequence length="468" mass="53475">MFDVPESKRNVLGKVEATVTVSLYGNETEHKVIKKSDGEYCESCENEAQSWCRNFECRLFLCKTCSKSHKTMLPPHTVLPMATIRQVSSSFFKMSKNCKQHPFESLVLFCGQHDKMICDSCQLESHQNCKPIISSIKAANGVKDGTAMSCLEIRMNDLNQVSEKMLSQIEEKQKTLKESQNKFKNRVSEFKHKLVDRLNKLEADIHTDIDSKYEQCNETLTTKRTSLHASATSMTSWKSDLKSLKQNTSEIHLFQSVKFIERETNETESEIRKLQKEPFPTITFLPSVLESKMDKMLLDLGTINIENLSVPMPELNIDQEGQYLVSGIASAKQYIWIKNQRRTLIKVDINGTIQSTIKTTFDPLDICANKEGDVYYTNGEKVHVVTLDGKEREINKKGIEGIAVDDRGDVYVAEKTSNNIHKLFNNNQKPGIVMIVDDGVYRPISLSFKKRNKRTVSFKQRSCVYQHL</sequence>
<keyword evidence="1" id="KW-0862">Zinc</keyword>
<keyword evidence="5" id="KW-1185">Reference proteome</keyword>
<keyword evidence="2" id="KW-0175">Coiled coil</keyword>
<evidence type="ECO:0000256" key="1">
    <source>
        <dbReference type="PROSITE-ProRule" id="PRU00024"/>
    </source>
</evidence>
<keyword evidence="1" id="KW-0863">Zinc-finger</keyword>
<organism evidence="4 5">
    <name type="scientific">Mytilus coruscus</name>
    <name type="common">Sea mussel</name>
    <dbReference type="NCBI Taxonomy" id="42192"/>
    <lineage>
        <taxon>Eukaryota</taxon>
        <taxon>Metazoa</taxon>
        <taxon>Spiralia</taxon>
        <taxon>Lophotrochozoa</taxon>
        <taxon>Mollusca</taxon>
        <taxon>Bivalvia</taxon>
        <taxon>Autobranchia</taxon>
        <taxon>Pteriomorphia</taxon>
        <taxon>Mytilida</taxon>
        <taxon>Mytiloidea</taxon>
        <taxon>Mytilidae</taxon>
        <taxon>Mytilinae</taxon>
        <taxon>Mytilus</taxon>
    </lineage>
</organism>
<gene>
    <name evidence="4" type="ORF">MCOR_41376</name>
</gene>
<protein>
    <recommendedName>
        <fullName evidence="3">B box-type domain-containing protein</fullName>
    </recommendedName>
</protein>
<proteinExistence type="predicted"/>
<dbReference type="SUPFAM" id="SSF57845">
    <property type="entry name" value="B-box zinc-binding domain"/>
    <property type="match status" value="1"/>
</dbReference>
<dbReference type="GO" id="GO:0008270">
    <property type="term" value="F:zinc ion binding"/>
    <property type="evidence" value="ECO:0007669"/>
    <property type="project" value="UniProtKB-KW"/>
</dbReference>
<evidence type="ECO:0000313" key="4">
    <source>
        <dbReference type="EMBL" id="CAC5407946.1"/>
    </source>
</evidence>
<dbReference type="AlphaFoldDB" id="A0A6J8DIR4"/>
<dbReference type="SUPFAM" id="SSF63829">
    <property type="entry name" value="Calcium-dependent phosphotriesterase"/>
    <property type="match status" value="1"/>
</dbReference>
<dbReference type="InterPro" id="IPR011042">
    <property type="entry name" value="6-blade_b-propeller_TolB-like"/>
</dbReference>
<feature type="coiled-coil region" evidence="2">
    <location>
        <begin position="155"/>
        <end position="186"/>
    </location>
</feature>
<accession>A0A6J8DIR4</accession>
<feature type="domain" description="B box-type" evidence="3">
    <location>
        <begin position="93"/>
        <end position="127"/>
    </location>
</feature>
<name>A0A6J8DIR4_MYTCO</name>
<dbReference type="Gene3D" id="3.30.160.60">
    <property type="entry name" value="Classic Zinc Finger"/>
    <property type="match status" value="1"/>
</dbReference>
<dbReference type="GO" id="GO:0061630">
    <property type="term" value="F:ubiquitin protein ligase activity"/>
    <property type="evidence" value="ECO:0007669"/>
    <property type="project" value="TreeGrafter"/>
</dbReference>
<dbReference type="InterPro" id="IPR047153">
    <property type="entry name" value="TRIM45/56/19-like"/>
</dbReference>
<dbReference type="Proteomes" id="UP000507470">
    <property type="component" value="Unassembled WGS sequence"/>
</dbReference>
<dbReference type="PANTHER" id="PTHR25462:SF296">
    <property type="entry name" value="MEIOTIC P26, ISOFORM F"/>
    <property type="match status" value="1"/>
</dbReference>
<dbReference type="OrthoDB" id="6232044at2759"/>
<dbReference type="InterPro" id="IPR000315">
    <property type="entry name" value="Znf_B-box"/>
</dbReference>
<reference evidence="4 5" key="1">
    <citation type="submission" date="2020-06" db="EMBL/GenBank/DDBJ databases">
        <authorList>
            <person name="Li R."/>
            <person name="Bekaert M."/>
        </authorList>
    </citation>
    <scope>NUCLEOTIDE SEQUENCE [LARGE SCALE GENOMIC DNA]</scope>
    <source>
        <strain evidence="5">wild</strain>
    </source>
</reference>
<dbReference type="PANTHER" id="PTHR25462">
    <property type="entry name" value="BONUS, ISOFORM C-RELATED"/>
    <property type="match status" value="1"/>
</dbReference>
<dbReference type="EMBL" id="CACVKT020007453">
    <property type="protein sequence ID" value="CAC5407946.1"/>
    <property type="molecule type" value="Genomic_DNA"/>
</dbReference>
<evidence type="ECO:0000313" key="5">
    <source>
        <dbReference type="Proteomes" id="UP000507470"/>
    </source>
</evidence>
<evidence type="ECO:0000256" key="2">
    <source>
        <dbReference type="SAM" id="Coils"/>
    </source>
</evidence>
<evidence type="ECO:0000259" key="3">
    <source>
        <dbReference type="PROSITE" id="PS50119"/>
    </source>
</evidence>
<keyword evidence="1" id="KW-0479">Metal-binding</keyword>